<feature type="transmembrane region" description="Helical" evidence="6">
    <location>
        <begin position="197"/>
        <end position="216"/>
    </location>
</feature>
<proteinExistence type="predicted"/>
<dbReference type="EMBL" id="AP031322">
    <property type="protein sequence ID" value="BFH72343.1"/>
    <property type="molecule type" value="Genomic_DNA"/>
</dbReference>
<dbReference type="GO" id="GO:0005886">
    <property type="term" value="C:plasma membrane"/>
    <property type="evidence" value="ECO:0007669"/>
    <property type="project" value="UniProtKB-SubCell"/>
</dbReference>
<comment type="subcellular location">
    <subcellularLocation>
        <location evidence="1">Cell membrane</location>
        <topology evidence="1">Multi-pass membrane protein</topology>
    </subcellularLocation>
</comment>
<feature type="transmembrane region" description="Helical" evidence="6">
    <location>
        <begin position="61"/>
        <end position="78"/>
    </location>
</feature>
<name>A0AAT9GNQ3_9CREN</name>
<organism evidence="7">
    <name type="scientific">Sulfurisphaera javensis</name>
    <dbReference type="NCBI Taxonomy" id="2049879"/>
    <lineage>
        <taxon>Archaea</taxon>
        <taxon>Thermoproteota</taxon>
        <taxon>Thermoprotei</taxon>
        <taxon>Sulfolobales</taxon>
        <taxon>Sulfolobaceae</taxon>
        <taxon>Sulfurisphaera</taxon>
    </lineage>
</organism>
<evidence type="ECO:0000256" key="2">
    <source>
        <dbReference type="ARBA" id="ARBA00022475"/>
    </source>
</evidence>
<evidence type="ECO:0000256" key="4">
    <source>
        <dbReference type="ARBA" id="ARBA00022989"/>
    </source>
</evidence>
<evidence type="ECO:0000256" key="5">
    <source>
        <dbReference type="ARBA" id="ARBA00023136"/>
    </source>
</evidence>
<evidence type="ECO:0000313" key="7">
    <source>
        <dbReference type="EMBL" id="BFH72343.1"/>
    </source>
</evidence>
<keyword evidence="5 6" id="KW-0472">Membrane</keyword>
<dbReference type="InterPro" id="IPR020948">
    <property type="entry name" value="P_starv_induced_PsiE-like"/>
</dbReference>
<accession>A0AAT9GNQ3</accession>
<protein>
    <recommendedName>
        <fullName evidence="8">Transporter</fullName>
    </recommendedName>
</protein>
<dbReference type="AlphaFoldDB" id="A0AAT9GNQ3"/>
<gene>
    <name evidence="7" type="ORF">SJAV_02870</name>
</gene>
<feature type="transmembrane region" description="Helical" evidence="6">
    <location>
        <begin position="129"/>
        <end position="155"/>
    </location>
</feature>
<evidence type="ECO:0000256" key="1">
    <source>
        <dbReference type="ARBA" id="ARBA00004651"/>
    </source>
</evidence>
<evidence type="ECO:0008006" key="8">
    <source>
        <dbReference type="Google" id="ProtNLM"/>
    </source>
</evidence>
<evidence type="ECO:0000256" key="3">
    <source>
        <dbReference type="ARBA" id="ARBA00022692"/>
    </source>
</evidence>
<feature type="transmembrane region" description="Helical" evidence="6">
    <location>
        <begin position="98"/>
        <end position="123"/>
    </location>
</feature>
<dbReference type="KEGG" id="sjv:SJAV_02870"/>
<keyword evidence="2" id="KW-1003">Cell membrane</keyword>
<sequence length="225" mass="26376">MRKRKYYNVFLFHFIYDKIDTYEKCLNGAKKWKNNAKLILQYGTFIIDKNTKKVKLVSAKIFEFIFSFITNSLFTYTYHNMLMKISDILKKLTKEEVVVHYVTRIIEIIILVAIATIIVYTVYDLIVSIFQGFITEVIGLVGNAFLLVVLLEIYQSIVDFGKGKGRSVIYVMDATISFILREIIIEIFNGSYTYQDLLTYAGLVIVIALGRFLISYRRIYIKRRR</sequence>
<reference evidence="7" key="1">
    <citation type="submission" date="2024-03" db="EMBL/GenBank/DDBJ databases">
        <title>Complete genome sequence of Sulfurisphaera javensis strain KD-1.</title>
        <authorList>
            <person name="Sakai H."/>
            <person name="Nur N."/>
            <person name="Suwanto A."/>
            <person name="Kurosawa N."/>
        </authorList>
    </citation>
    <scope>NUCLEOTIDE SEQUENCE</scope>
    <source>
        <strain evidence="7">KD-1</strain>
    </source>
</reference>
<keyword evidence="4 6" id="KW-1133">Transmembrane helix</keyword>
<dbReference type="Pfam" id="PF06146">
    <property type="entry name" value="PsiE"/>
    <property type="match status" value="1"/>
</dbReference>
<evidence type="ECO:0000256" key="6">
    <source>
        <dbReference type="SAM" id="Phobius"/>
    </source>
</evidence>
<keyword evidence="3 6" id="KW-0812">Transmembrane</keyword>